<dbReference type="AlphaFoldDB" id="X1ICN0"/>
<proteinExistence type="predicted"/>
<sequence>MLEEAREGRKRCKENANNAQQQAYRQGSRSSLVTVWAVRFARSGEVCITYSHWPGKCAIQIWTCSAGQPGRLVKSISEPHSAGVITLGVESKLAPGRYMPKPWLEAYGREEDREKANGVVPQPMTFTIGKPTWNVKIDEVAHNPQVVIDFKSFFKGFEAKIYYKQRLVDTLTSTTPSGQFTWGDGKKHAEYEIKVNVNGVWQSKSIERFSARAPWWKFDYDGNEIAPGISIEYKYWEPGKLGCPVTIEGRRGATYSFND</sequence>
<feature type="non-terminal residue" evidence="2">
    <location>
        <position position="259"/>
    </location>
</feature>
<evidence type="ECO:0000256" key="1">
    <source>
        <dbReference type="SAM" id="MobiDB-lite"/>
    </source>
</evidence>
<gene>
    <name evidence="2" type="ORF">S03H2_52154</name>
</gene>
<protein>
    <submittedName>
        <fullName evidence="2">Uncharacterized protein</fullName>
    </submittedName>
</protein>
<organism evidence="2">
    <name type="scientific">marine sediment metagenome</name>
    <dbReference type="NCBI Taxonomy" id="412755"/>
    <lineage>
        <taxon>unclassified sequences</taxon>
        <taxon>metagenomes</taxon>
        <taxon>ecological metagenomes</taxon>
    </lineage>
</organism>
<comment type="caution">
    <text evidence="2">The sequence shown here is derived from an EMBL/GenBank/DDBJ whole genome shotgun (WGS) entry which is preliminary data.</text>
</comment>
<name>X1ICN0_9ZZZZ</name>
<dbReference type="EMBL" id="BARU01033121">
    <property type="protein sequence ID" value="GAH63879.1"/>
    <property type="molecule type" value="Genomic_DNA"/>
</dbReference>
<feature type="region of interest" description="Disordered" evidence="1">
    <location>
        <begin position="1"/>
        <end position="24"/>
    </location>
</feature>
<evidence type="ECO:0000313" key="2">
    <source>
        <dbReference type="EMBL" id="GAH63879.1"/>
    </source>
</evidence>
<accession>X1ICN0</accession>
<reference evidence="2" key="1">
    <citation type="journal article" date="2014" name="Front. Microbiol.">
        <title>High frequency of phylogenetically diverse reductive dehalogenase-homologous genes in deep subseafloor sedimentary metagenomes.</title>
        <authorList>
            <person name="Kawai M."/>
            <person name="Futagami T."/>
            <person name="Toyoda A."/>
            <person name="Takaki Y."/>
            <person name="Nishi S."/>
            <person name="Hori S."/>
            <person name="Arai W."/>
            <person name="Tsubouchi T."/>
            <person name="Morono Y."/>
            <person name="Uchiyama I."/>
            <person name="Ito T."/>
            <person name="Fujiyama A."/>
            <person name="Inagaki F."/>
            <person name="Takami H."/>
        </authorList>
    </citation>
    <scope>NUCLEOTIDE SEQUENCE</scope>
    <source>
        <strain evidence="2">Expedition CK06-06</strain>
    </source>
</reference>